<dbReference type="CDD" id="cd00531">
    <property type="entry name" value="NTF2_like"/>
    <property type="match status" value="1"/>
</dbReference>
<evidence type="ECO:0000313" key="2">
    <source>
        <dbReference type="EMBL" id="RZE22030.1"/>
    </source>
</evidence>
<gene>
    <name evidence="3" type="ORF">C0Q91_17460</name>
    <name evidence="2" type="ORF">C0Q92_17410</name>
</gene>
<evidence type="ECO:0000313" key="5">
    <source>
        <dbReference type="Proteomes" id="UP000292693"/>
    </source>
</evidence>
<dbReference type="EMBL" id="PKLK01000019">
    <property type="protein sequence ID" value="RZE38638.1"/>
    <property type="molecule type" value="Genomic_DNA"/>
</dbReference>
<sequence>MDTDLTDPVERMLAERACERLIVEFGQRLDLGDPGDVAELFTEDAVWEWPAGERRIEGREPLRAYFAGRPADRLSRRVASNLLVTVTSPDTATATSYFTTYRVDGHTGGPVPARPPVQVGHYEDTFHRAGGRWRLAHRTLFLAFAGPTDRLPAVGQD</sequence>
<dbReference type="InterPro" id="IPR037401">
    <property type="entry name" value="SnoaL-like"/>
</dbReference>
<reference evidence="4 5" key="1">
    <citation type="submission" date="2017-12" db="EMBL/GenBank/DDBJ databases">
        <title>Population genomics insights into the ecological differentiation and adaptive evolution in streptomycetes.</title>
        <authorList>
            <person name="Li Y."/>
            <person name="Huang Y."/>
        </authorList>
    </citation>
    <scope>NUCLEOTIDE SEQUENCE [LARGE SCALE GENOMIC DNA]</scope>
    <source>
        <strain evidence="3 4">FXJ.2339</strain>
        <strain evidence="2 5">NBRC 100770</strain>
    </source>
</reference>
<evidence type="ECO:0000313" key="4">
    <source>
        <dbReference type="Proteomes" id="UP000292095"/>
    </source>
</evidence>
<dbReference type="Proteomes" id="UP000292693">
    <property type="component" value="Unassembled WGS sequence"/>
</dbReference>
<accession>A0A8G2E2I1</accession>
<dbReference type="Gene3D" id="3.10.450.50">
    <property type="match status" value="1"/>
</dbReference>
<dbReference type="InterPro" id="IPR032710">
    <property type="entry name" value="NTF2-like_dom_sf"/>
</dbReference>
<dbReference type="AlphaFoldDB" id="A0A8G2E2I1"/>
<organism evidence="2 5">
    <name type="scientific">Streptomyces albidoflavus</name>
    <dbReference type="NCBI Taxonomy" id="1886"/>
    <lineage>
        <taxon>Bacteria</taxon>
        <taxon>Bacillati</taxon>
        <taxon>Actinomycetota</taxon>
        <taxon>Actinomycetes</taxon>
        <taxon>Kitasatosporales</taxon>
        <taxon>Streptomycetaceae</taxon>
        <taxon>Streptomyces</taxon>
        <taxon>Streptomyces albidoflavus group</taxon>
    </lineage>
</organism>
<evidence type="ECO:0000313" key="3">
    <source>
        <dbReference type="EMBL" id="RZE38638.1"/>
    </source>
</evidence>
<name>A0A8G2E2I1_9ACTN</name>
<evidence type="ECO:0000259" key="1">
    <source>
        <dbReference type="Pfam" id="PF13577"/>
    </source>
</evidence>
<dbReference type="Proteomes" id="UP000292095">
    <property type="component" value="Unassembled WGS sequence"/>
</dbReference>
<feature type="domain" description="SnoaL-like" evidence="1">
    <location>
        <begin position="11"/>
        <end position="139"/>
    </location>
</feature>
<dbReference type="SUPFAM" id="SSF54427">
    <property type="entry name" value="NTF2-like"/>
    <property type="match status" value="1"/>
</dbReference>
<comment type="caution">
    <text evidence="2">The sequence shown here is derived from an EMBL/GenBank/DDBJ whole genome shotgun (WGS) entry which is preliminary data.</text>
</comment>
<dbReference type="Pfam" id="PF13577">
    <property type="entry name" value="SnoaL_4"/>
    <property type="match status" value="1"/>
</dbReference>
<protein>
    <recommendedName>
        <fullName evidence="1">SnoaL-like domain-containing protein</fullName>
    </recommendedName>
</protein>
<proteinExistence type="predicted"/>
<dbReference type="EMBL" id="PKLL01000019">
    <property type="protein sequence ID" value="RZE22030.1"/>
    <property type="molecule type" value="Genomic_DNA"/>
</dbReference>
<dbReference type="RefSeq" id="WP_103487871.1">
    <property type="nucleotide sequence ID" value="NZ_JBEPDS010000004.1"/>
</dbReference>